<dbReference type="InterPro" id="IPR000014">
    <property type="entry name" value="PAS"/>
</dbReference>
<protein>
    <submittedName>
        <fullName evidence="4">Putative PAS sensor-containing diguanylate cyclase</fullName>
    </submittedName>
</protein>
<dbReference type="InterPro" id="IPR052155">
    <property type="entry name" value="Biofilm_reg_signaling"/>
</dbReference>
<dbReference type="SMART" id="SM00091">
    <property type="entry name" value="PAS"/>
    <property type="match status" value="1"/>
</dbReference>
<evidence type="ECO:0000313" key="4">
    <source>
        <dbReference type="EMBL" id="AHH20145.1"/>
    </source>
</evidence>
<evidence type="ECO:0000259" key="2">
    <source>
        <dbReference type="PROSITE" id="PS50113"/>
    </source>
</evidence>
<dbReference type="PATRIC" id="fig|1415166.3.peg.5533"/>
<evidence type="ECO:0000313" key="5">
    <source>
        <dbReference type="Proteomes" id="UP000019150"/>
    </source>
</evidence>
<name>W5TLA8_9NOCA</name>
<dbReference type="SUPFAM" id="SSF55785">
    <property type="entry name" value="PYP-like sensor domain (PAS domain)"/>
    <property type="match status" value="1"/>
</dbReference>
<feature type="domain" description="GGDEF" evidence="3">
    <location>
        <begin position="291"/>
        <end position="423"/>
    </location>
</feature>
<dbReference type="PROSITE" id="PS50113">
    <property type="entry name" value="PAC"/>
    <property type="match status" value="1"/>
</dbReference>
<evidence type="ECO:0000259" key="3">
    <source>
        <dbReference type="PROSITE" id="PS50887"/>
    </source>
</evidence>
<dbReference type="SUPFAM" id="SSF55073">
    <property type="entry name" value="Nucleotide cyclase"/>
    <property type="match status" value="1"/>
</dbReference>
<dbReference type="Proteomes" id="UP000019150">
    <property type="component" value="Chromosome"/>
</dbReference>
<dbReference type="HOGENOM" id="CLU_000445_11_4_11"/>
<dbReference type="InterPro" id="IPR000700">
    <property type="entry name" value="PAS-assoc_C"/>
</dbReference>
<dbReference type="PANTHER" id="PTHR44757">
    <property type="entry name" value="DIGUANYLATE CYCLASE DGCP"/>
    <property type="match status" value="1"/>
</dbReference>
<dbReference type="PROSITE" id="PS50112">
    <property type="entry name" value="PAS"/>
    <property type="match status" value="1"/>
</dbReference>
<accession>W5TLA8</accession>
<gene>
    <name evidence="4" type="ORF">NONO_c53650</name>
</gene>
<dbReference type="STRING" id="1415166.NONO_c53650"/>
<dbReference type="AlphaFoldDB" id="W5TLA8"/>
<dbReference type="Gene3D" id="3.30.450.20">
    <property type="entry name" value="PAS domain"/>
    <property type="match status" value="1"/>
</dbReference>
<dbReference type="CDD" id="cd01949">
    <property type="entry name" value="GGDEF"/>
    <property type="match status" value="1"/>
</dbReference>
<dbReference type="PROSITE" id="PS50887">
    <property type="entry name" value="GGDEF"/>
    <property type="match status" value="1"/>
</dbReference>
<dbReference type="Pfam" id="PF00990">
    <property type="entry name" value="GGDEF"/>
    <property type="match status" value="1"/>
</dbReference>
<organism evidence="4 5">
    <name type="scientific">Nocardia nova SH22a</name>
    <dbReference type="NCBI Taxonomy" id="1415166"/>
    <lineage>
        <taxon>Bacteria</taxon>
        <taxon>Bacillati</taxon>
        <taxon>Actinomycetota</taxon>
        <taxon>Actinomycetes</taxon>
        <taxon>Mycobacteriales</taxon>
        <taxon>Nocardiaceae</taxon>
        <taxon>Nocardia</taxon>
    </lineage>
</organism>
<dbReference type="eggNOG" id="COG2199">
    <property type="taxonomic scope" value="Bacteria"/>
</dbReference>
<dbReference type="SMART" id="SM00267">
    <property type="entry name" value="GGDEF"/>
    <property type="match status" value="1"/>
</dbReference>
<reference evidence="4 5" key="1">
    <citation type="journal article" date="2014" name="Appl. Environ. Microbiol.">
        <title>Insights into the Microbial Degradation of Rubber and Gutta-Percha by Analysis of the Complete Genome of Nocardia nova SH22a.</title>
        <authorList>
            <person name="Luo Q."/>
            <person name="Hiessl S."/>
            <person name="Poehlein A."/>
            <person name="Daniel R."/>
            <person name="Steinbuchel A."/>
        </authorList>
    </citation>
    <scope>NUCLEOTIDE SEQUENCE [LARGE SCALE GENOMIC DNA]</scope>
    <source>
        <strain evidence="4">SH22a</strain>
    </source>
</reference>
<sequence>MYMTGESGIGELARRWRIAVADTGFVPMSMHELEQLLTGLLRQLIAVARDEPFDPAPAAAVGAALVRANLTDPQVLARSTTTLAELATTWFPPGDRIIAALGEMARGYTEELLATRARHQEMLHAAMAEARNAAEARFRIVFDNAAIAIGIGDAEGRVVDLNPAMAAMLGVPREYLLEHGIAELIHPDDRPELRRRVIDLLRTGTGTVRTELRYPRPEGVQGWATWAITLVPELGGRAPYLLVVGEDTTQRRELQAELHRQARHDPLTALPNRRQLVEVLSDIGADAGPHDRIGLCFIDLDGFKSVNDTYGHGAGDRLLTAVADRLAAAAPGVLLARVGGDEFVALIRPPCDTDRIAEVAEQLLDALAEPLPVDGRDLMISACIGAIVTLVAGADAELLLDAADAGLYRAKATGRNRWVLHSADVPARVRGLG</sequence>
<dbReference type="InterPro" id="IPR013656">
    <property type="entry name" value="PAS_4"/>
</dbReference>
<proteinExistence type="predicted"/>
<dbReference type="NCBIfam" id="TIGR00254">
    <property type="entry name" value="GGDEF"/>
    <property type="match status" value="1"/>
</dbReference>
<dbReference type="NCBIfam" id="TIGR00229">
    <property type="entry name" value="sensory_box"/>
    <property type="match status" value="1"/>
</dbReference>
<dbReference type="Pfam" id="PF08448">
    <property type="entry name" value="PAS_4"/>
    <property type="match status" value="1"/>
</dbReference>
<feature type="domain" description="PAC" evidence="2">
    <location>
        <begin position="208"/>
        <end position="260"/>
    </location>
</feature>
<dbReference type="CDD" id="cd00130">
    <property type="entry name" value="PAS"/>
    <property type="match status" value="1"/>
</dbReference>
<dbReference type="InterPro" id="IPR035965">
    <property type="entry name" value="PAS-like_dom_sf"/>
</dbReference>
<dbReference type="InterPro" id="IPR000160">
    <property type="entry name" value="GGDEF_dom"/>
</dbReference>
<feature type="domain" description="PAS" evidence="1">
    <location>
        <begin position="134"/>
        <end position="204"/>
    </location>
</feature>
<dbReference type="EMBL" id="CP006850">
    <property type="protein sequence ID" value="AHH20145.1"/>
    <property type="molecule type" value="Genomic_DNA"/>
</dbReference>
<dbReference type="PANTHER" id="PTHR44757:SF2">
    <property type="entry name" value="BIOFILM ARCHITECTURE MAINTENANCE PROTEIN MBAA"/>
    <property type="match status" value="1"/>
</dbReference>
<dbReference type="InterPro" id="IPR029787">
    <property type="entry name" value="Nucleotide_cyclase"/>
</dbReference>
<dbReference type="Gene3D" id="3.30.70.270">
    <property type="match status" value="1"/>
</dbReference>
<keyword evidence="5" id="KW-1185">Reference proteome</keyword>
<evidence type="ECO:0000259" key="1">
    <source>
        <dbReference type="PROSITE" id="PS50112"/>
    </source>
</evidence>
<dbReference type="KEGG" id="nno:NONO_c53650"/>
<dbReference type="InterPro" id="IPR043128">
    <property type="entry name" value="Rev_trsase/Diguanyl_cyclase"/>
</dbReference>